<sequence>MLRRHLCYLQKEGTRPSSYLAALSSFDSFMQQGGYIAFFTSRATRVIDTDYGSLLGVVLFNHLEVDFDVKPGERAAWMTVHVIATPDVAEVEDLDAIFRGEGGFGSSGV</sequence>
<dbReference type="AlphaFoldDB" id="A0A9R0WAI9"/>
<dbReference type="SUPFAM" id="SSF51283">
    <property type="entry name" value="dUTPase-like"/>
    <property type="match status" value="1"/>
</dbReference>
<name>A0A9R0WAI9_TRITD</name>
<comment type="pathway">
    <text evidence="1">Pyrimidine metabolism; dUMP biosynthesis; dUMP from dCTP (dUTP route): step 2/2.</text>
</comment>
<dbReference type="EC" id="3.6.1.23" evidence="3"/>
<dbReference type="InterPro" id="IPR036157">
    <property type="entry name" value="dUTPase-like_sf"/>
</dbReference>
<dbReference type="PANTHER" id="PTHR11241:SF0">
    <property type="entry name" value="DEOXYURIDINE 5'-TRIPHOSPHATE NUCLEOTIDOHYDROLASE"/>
    <property type="match status" value="1"/>
</dbReference>
<evidence type="ECO:0000256" key="3">
    <source>
        <dbReference type="ARBA" id="ARBA00012379"/>
    </source>
</evidence>
<organism evidence="6 7">
    <name type="scientific">Triticum turgidum subsp. durum</name>
    <name type="common">Durum wheat</name>
    <name type="synonym">Triticum durum</name>
    <dbReference type="NCBI Taxonomy" id="4567"/>
    <lineage>
        <taxon>Eukaryota</taxon>
        <taxon>Viridiplantae</taxon>
        <taxon>Streptophyta</taxon>
        <taxon>Embryophyta</taxon>
        <taxon>Tracheophyta</taxon>
        <taxon>Spermatophyta</taxon>
        <taxon>Magnoliopsida</taxon>
        <taxon>Liliopsida</taxon>
        <taxon>Poales</taxon>
        <taxon>Poaceae</taxon>
        <taxon>BOP clade</taxon>
        <taxon>Pooideae</taxon>
        <taxon>Triticodae</taxon>
        <taxon>Triticeae</taxon>
        <taxon>Triticinae</taxon>
        <taxon>Triticum</taxon>
    </lineage>
</organism>
<dbReference type="Proteomes" id="UP000324705">
    <property type="component" value="Chromosome 4B"/>
</dbReference>
<evidence type="ECO:0000256" key="2">
    <source>
        <dbReference type="ARBA" id="ARBA00006581"/>
    </source>
</evidence>
<protein>
    <recommendedName>
        <fullName evidence="3">dUTP diphosphatase</fullName>
        <ecNumber evidence="3">3.6.1.23</ecNumber>
    </recommendedName>
</protein>
<keyword evidence="7" id="KW-1185">Reference proteome</keyword>
<keyword evidence="4" id="KW-0546">Nucleotide metabolism</keyword>
<dbReference type="Gramene" id="TRITD4Bv1G062720.1">
    <property type="protein sequence ID" value="TRITD4Bv1G062720.1"/>
    <property type="gene ID" value="TRITD4Bv1G062720"/>
</dbReference>
<reference evidence="6 7" key="1">
    <citation type="submission" date="2017-09" db="EMBL/GenBank/DDBJ databases">
        <authorList>
            <consortium name="International Durum Wheat Genome Sequencing Consortium (IDWGSC)"/>
            <person name="Milanesi L."/>
        </authorList>
    </citation>
    <scope>NUCLEOTIDE SEQUENCE [LARGE SCALE GENOMIC DNA]</scope>
    <source>
        <strain evidence="7">cv. Svevo</strain>
    </source>
</reference>
<evidence type="ECO:0000256" key="4">
    <source>
        <dbReference type="ARBA" id="ARBA00023080"/>
    </source>
</evidence>
<evidence type="ECO:0000313" key="7">
    <source>
        <dbReference type="Proteomes" id="UP000324705"/>
    </source>
</evidence>
<dbReference type="GO" id="GO:0006226">
    <property type="term" value="P:dUMP biosynthetic process"/>
    <property type="evidence" value="ECO:0007669"/>
    <property type="project" value="InterPro"/>
</dbReference>
<dbReference type="PANTHER" id="PTHR11241">
    <property type="entry name" value="DEOXYURIDINE 5'-TRIPHOSPHATE NUCLEOTIDOHYDROLASE"/>
    <property type="match status" value="1"/>
</dbReference>
<gene>
    <name evidence="6" type="ORF">TRITD_4Bv1G062720</name>
</gene>
<evidence type="ECO:0000259" key="5">
    <source>
        <dbReference type="Pfam" id="PF00692"/>
    </source>
</evidence>
<dbReference type="GO" id="GO:0046081">
    <property type="term" value="P:dUTP catabolic process"/>
    <property type="evidence" value="ECO:0007669"/>
    <property type="project" value="InterPro"/>
</dbReference>
<dbReference type="InterPro" id="IPR008181">
    <property type="entry name" value="dUTPase"/>
</dbReference>
<feature type="domain" description="dUTPase-like" evidence="5">
    <location>
        <begin position="45"/>
        <end position="108"/>
    </location>
</feature>
<dbReference type="OMA" id="WMTVHVI"/>
<accession>A0A9R0WAI9</accession>
<dbReference type="Pfam" id="PF00692">
    <property type="entry name" value="dUTPase"/>
    <property type="match status" value="1"/>
</dbReference>
<dbReference type="EMBL" id="LT934118">
    <property type="protein sequence ID" value="VAI04610.1"/>
    <property type="molecule type" value="Genomic_DNA"/>
</dbReference>
<evidence type="ECO:0000313" key="6">
    <source>
        <dbReference type="EMBL" id="VAI04610.1"/>
    </source>
</evidence>
<comment type="similarity">
    <text evidence="2">Belongs to the dUTPase family.</text>
</comment>
<dbReference type="InterPro" id="IPR029054">
    <property type="entry name" value="dUTPase-like"/>
</dbReference>
<proteinExistence type="inferred from homology"/>
<dbReference type="Gene3D" id="2.70.40.10">
    <property type="match status" value="1"/>
</dbReference>
<dbReference type="GO" id="GO:0000287">
    <property type="term" value="F:magnesium ion binding"/>
    <property type="evidence" value="ECO:0007669"/>
    <property type="project" value="InterPro"/>
</dbReference>
<dbReference type="GO" id="GO:0004170">
    <property type="term" value="F:dUTP diphosphatase activity"/>
    <property type="evidence" value="ECO:0007669"/>
    <property type="project" value="UniProtKB-EC"/>
</dbReference>
<evidence type="ECO:0000256" key="1">
    <source>
        <dbReference type="ARBA" id="ARBA00005142"/>
    </source>
</evidence>